<comment type="caution">
    <text evidence="2">The sequence shown here is derived from an EMBL/GenBank/DDBJ whole genome shotgun (WGS) entry which is preliminary data.</text>
</comment>
<dbReference type="EMBL" id="LNZH02000136">
    <property type="protein sequence ID" value="OCB90306.1"/>
    <property type="molecule type" value="Genomic_DNA"/>
</dbReference>
<dbReference type="InterPro" id="IPR051681">
    <property type="entry name" value="Ser/Thr_Kinases-Pseudokinases"/>
</dbReference>
<dbReference type="Gene3D" id="1.10.510.10">
    <property type="entry name" value="Transferase(Phosphotransferase) domain 1"/>
    <property type="match status" value="1"/>
</dbReference>
<accession>A0A9Q5I2E8</accession>
<name>A0A9Q5I2E8_SANBA</name>
<reference evidence="2" key="1">
    <citation type="submission" date="2016-06" db="EMBL/GenBank/DDBJ databases">
        <title>Draft Genome sequence of the fungus Inonotus baumii.</title>
        <authorList>
            <person name="Zhu H."/>
            <person name="Lin W."/>
        </authorList>
    </citation>
    <scope>NUCLEOTIDE SEQUENCE</scope>
    <source>
        <strain evidence="2">821</strain>
    </source>
</reference>
<dbReference type="InterPro" id="IPR011009">
    <property type="entry name" value="Kinase-like_dom_sf"/>
</dbReference>
<keyword evidence="3" id="KW-1185">Reference proteome</keyword>
<gene>
    <name evidence="2" type="ORF">A7U60_g2480</name>
</gene>
<dbReference type="GO" id="GO:0004674">
    <property type="term" value="F:protein serine/threonine kinase activity"/>
    <property type="evidence" value="ECO:0007669"/>
    <property type="project" value="TreeGrafter"/>
</dbReference>
<dbReference type="Pfam" id="PF00069">
    <property type="entry name" value="Pkinase"/>
    <property type="match status" value="1"/>
</dbReference>
<sequence length="723" mass="82165">MTEVFPDAVDEFHYLKNEVNSKRALGLLGEIDPEIVDGIKDKNAEKIQELLLNIGVLLSRMNDEGNVSYPWYSLTGIFEKLCAYPFGGFLKHDLKTRLTILVEEAKDLTLTTTQFREHYMDVYKAALYSILPKRPASHEFCIWNNSINHPNIASVPDVGLRIEQSLHGPYSYIFMDLDTAHLFDRRLASLSVDMAKLLEMFWKQRKTISNETGNLICRSGSVFQYLLQKSQGNVLIRSEISRHLDDASRIIDILGRLARLESSDDARSASIENANEEQIQREIQATQVQAGEKVEGFMSQLNFFVSRDVTVQESVQDSTPDEFVDLPENLTYEAIVEKMTELSDHLAFSGSPGSQHNLSGDAPRGGSYSKVYKVKLREELRFFVSRDVTVQESVQDSTPDEFVNLPENLTYEAIVEKMTELSDHLAFSGSPGSQHNLSGDAPRGGSYSKVYKVKLREELRVDVEHPGKSNVRLRWDIDEVAVKVLKISAPEEEEDISRRAFREFIVWSQMRHPNIIPLVGLWFDFTPDAKLPAFVSPWITNGSLSVYLQKKGRIKRKRRLRLLLDVAKALAYMHNNHPQVCHGDINPDNILVLDGRAFVCDFGISQMSPLYDGLFTKPHGDWKYRAPEQLPGESVPAPTPRSDMYSFGLLCYNVLTGLEPWKGISQGQRINKRGLIMRRPKSMPVNEYTFLKYCWKLDPRLRATANIAIAKLEELIALENAVQ</sequence>
<evidence type="ECO:0000313" key="3">
    <source>
        <dbReference type="Proteomes" id="UP000757232"/>
    </source>
</evidence>
<dbReference type="OrthoDB" id="4062651at2759"/>
<dbReference type="PROSITE" id="PS50011">
    <property type="entry name" value="PROTEIN_KINASE_DOM"/>
    <property type="match status" value="1"/>
</dbReference>
<dbReference type="InterPro" id="IPR000719">
    <property type="entry name" value="Prot_kinase_dom"/>
</dbReference>
<proteinExistence type="predicted"/>
<dbReference type="PANTHER" id="PTHR44329">
    <property type="entry name" value="SERINE/THREONINE-PROTEIN KINASE TNNI3K-RELATED"/>
    <property type="match status" value="1"/>
</dbReference>
<dbReference type="SUPFAM" id="SSF56112">
    <property type="entry name" value="Protein kinase-like (PK-like)"/>
    <property type="match status" value="1"/>
</dbReference>
<protein>
    <recommendedName>
        <fullName evidence="1">Protein kinase domain-containing protein</fullName>
    </recommendedName>
</protein>
<feature type="domain" description="Protein kinase" evidence="1">
    <location>
        <begin position="436"/>
        <end position="716"/>
    </location>
</feature>
<dbReference type="GO" id="GO:0005524">
    <property type="term" value="F:ATP binding"/>
    <property type="evidence" value="ECO:0007669"/>
    <property type="project" value="InterPro"/>
</dbReference>
<dbReference type="AlphaFoldDB" id="A0A9Q5I2E8"/>
<dbReference type="Proteomes" id="UP000757232">
    <property type="component" value="Unassembled WGS sequence"/>
</dbReference>
<evidence type="ECO:0000313" key="2">
    <source>
        <dbReference type="EMBL" id="OCB90306.1"/>
    </source>
</evidence>
<evidence type="ECO:0000259" key="1">
    <source>
        <dbReference type="PROSITE" id="PS50011"/>
    </source>
</evidence>
<organism evidence="2 3">
    <name type="scientific">Sanghuangporus baumii</name>
    <name type="common">Phellinus baumii</name>
    <dbReference type="NCBI Taxonomy" id="108892"/>
    <lineage>
        <taxon>Eukaryota</taxon>
        <taxon>Fungi</taxon>
        <taxon>Dikarya</taxon>
        <taxon>Basidiomycota</taxon>
        <taxon>Agaricomycotina</taxon>
        <taxon>Agaricomycetes</taxon>
        <taxon>Hymenochaetales</taxon>
        <taxon>Hymenochaetaceae</taxon>
        <taxon>Sanghuangporus</taxon>
    </lineage>
</organism>